<dbReference type="Proteomes" id="UP001501444">
    <property type="component" value="Unassembled WGS sequence"/>
</dbReference>
<dbReference type="EMBL" id="BAAARV010000023">
    <property type="protein sequence ID" value="GAA2343182.1"/>
    <property type="molecule type" value="Genomic_DNA"/>
</dbReference>
<accession>A0ABP5T174</accession>
<evidence type="ECO:0000313" key="1">
    <source>
        <dbReference type="EMBL" id="GAA2343182.1"/>
    </source>
</evidence>
<gene>
    <name evidence="1" type="ORF">GCM10010170_027800</name>
</gene>
<dbReference type="RefSeq" id="WP_344612756.1">
    <property type="nucleotide sequence ID" value="NZ_BAAARV010000023.1"/>
</dbReference>
<organism evidence="1 2">
    <name type="scientific">Dactylosporangium salmoneum</name>
    <dbReference type="NCBI Taxonomy" id="53361"/>
    <lineage>
        <taxon>Bacteria</taxon>
        <taxon>Bacillati</taxon>
        <taxon>Actinomycetota</taxon>
        <taxon>Actinomycetes</taxon>
        <taxon>Micromonosporales</taxon>
        <taxon>Micromonosporaceae</taxon>
        <taxon>Dactylosporangium</taxon>
    </lineage>
</organism>
<proteinExistence type="predicted"/>
<sequence length="130" mass="15100">MTMLNRMPEHGVVRRERLFESRNFGKAKDSYYSYGEAQLTREGDLILYTRDSGYWVALMIGEMVALYHQWSIVPAADLPRLLGDEPPVEALRASLNIRPDEHSIDVHKRFHDWLTAASVSARHESYDEYD</sequence>
<name>A0ABP5T174_9ACTN</name>
<evidence type="ECO:0000313" key="2">
    <source>
        <dbReference type="Proteomes" id="UP001501444"/>
    </source>
</evidence>
<keyword evidence="2" id="KW-1185">Reference proteome</keyword>
<reference evidence="2" key="1">
    <citation type="journal article" date="2019" name="Int. J. Syst. Evol. Microbiol.">
        <title>The Global Catalogue of Microorganisms (GCM) 10K type strain sequencing project: providing services to taxonomists for standard genome sequencing and annotation.</title>
        <authorList>
            <consortium name="The Broad Institute Genomics Platform"/>
            <consortium name="The Broad Institute Genome Sequencing Center for Infectious Disease"/>
            <person name="Wu L."/>
            <person name="Ma J."/>
        </authorList>
    </citation>
    <scope>NUCLEOTIDE SEQUENCE [LARGE SCALE GENOMIC DNA]</scope>
    <source>
        <strain evidence="2">JCM 3272</strain>
    </source>
</reference>
<protein>
    <submittedName>
        <fullName evidence="1">Uncharacterized protein</fullName>
    </submittedName>
</protein>
<comment type="caution">
    <text evidence="1">The sequence shown here is derived from an EMBL/GenBank/DDBJ whole genome shotgun (WGS) entry which is preliminary data.</text>
</comment>